<evidence type="ECO:0000313" key="2">
    <source>
        <dbReference type="EMBL" id="MFC5952710.1"/>
    </source>
</evidence>
<proteinExistence type="predicted"/>
<evidence type="ECO:0000256" key="1">
    <source>
        <dbReference type="SAM" id="MobiDB-lite"/>
    </source>
</evidence>
<accession>A0ABW1IHP3</accession>
<evidence type="ECO:0000313" key="3">
    <source>
        <dbReference type="Proteomes" id="UP001596119"/>
    </source>
</evidence>
<name>A0ABW1IHP3_9PSEU</name>
<protein>
    <submittedName>
        <fullName evidence="2">Uncharacterized protein</fullName>
    </submittedName>
</protein>
<feature type="region of interest" description="Disordered" evidence="1">
    <location>
        <begin position="1"/>
        <end position="23"/>
    </location>
</feature>
<dbReference type="RefSeq" id="WP_379571855.1">
    <property type="nucleotide sequence ID" value="NZ_JBHSQK010000118.1"/>
</dbReference>
<gene>
    <name evidence="2" type="ORF">ACFQH9_31070</name>
</gene>
<keyword evidence="3" id="KW-1185">Reference proteome</keyword>
<dbReference type="EMBL" id="JBHSQK010000118">
    <property type="protein sequence ID" value="MFC5952710.1"/>
    <property type="molecule type" value="Genomic_DNA"/>
</dbReference>
<reference evidence="3" key="1">
    <citation type="journal article" date="2019" name="Int. J. Syst. Evol. Microbiol.">
        <title>The Global Catalogue of Microorganisms (GCM) 10K type strain sequencing project: providing services to taxonomists for standard genome sequencing and annotation.</title>
        <authorList>
            <consortium name="The Broad Institute Genomics Platform"/>
            <consortium name="The Broad Institute Genome Sequencing Center for Infectious Disease"/>
            <person name="Wu L."/>
            <person name="Ma J."/>
        </authorList>
    </citation>
    <scope>NUCLEOTIDE SEQUENCE [LARGE SCALE GENOMIC DNA]</scope>
    <source>
        <strain evidence="3">CGMCC 4.7397</strain>
    </source>
</reference>
<dbReference type="Proteomes" id="UP001596119">
    <property type="component" value="Unassembled WGS sequence"/>
</dbReference>
<comment type="caution">
    <text evidence="2">The sequence shown here is derived from an EMBL/GenBank/DDBJ whole genome shotgun (WGS) entry which is preliminary data.</text>
</comment>
<sequence length="44" mass="4915">MILDDAAARDGGRSVANPDRRHDLLMPLNRRDLNERLTRSLAAA</sequence>
<organism evidence="2 3">
    <name type="scientific">Pseudonocardia lutea</name>
    <dbReference type="NCBI Taxonomy" id="2172015"/>
    <lineage>
        <taxon>Bacteria</taxon>
        <taxon>Bacillati</taxon>
        <taxon>Actinomycetota</taxon>
        <taxon>Actinomycetes</taxon>
        <taxon>Pseudonocardiales</taxon>
        <taxon>Pseudonocardiaceae</taxon>
        <taxon>Pseudonocardia</taxon>
    </lineage>
</organism>